<dbReference type="GO" id="GO:0046872">
    <property type="term" value="F:metal ion binding"/>
    <property type="evidence" value="ECO:0007669"/>
    <property type="project" value="UniProtKB-KW"/>
</dbReference>
<keyword evidence="3" id="KW-1185">Reference proteome</keyword>
<keyword evidence="1" id="KW-0479">Metal-binding</keyword>
<evidence type="ECO:0000313" key="3">
    <source>
        <dbReference type="Proteomes" id="UP000050741"/>
    </source>
</evidence>
<dbReference type="GO" id="GO:0004222">
    <property type="term" value="F:metalloendopeptidase activity"/>
    <property type="evidence" value="ECO:0007669"/>
    <property type="project" value="InterPro"/>
</dbReference>
<dbReference type="InterPro" id="IPR024079">
    <property type="entry name" value="MetalloPept_cat_dom_sf"/>
</dbReference>
<dbReference type="GO" id="GO:0030198">
    <property type="term" value="P:extracellular matrix organization"/>
    <property type="evidence" value="ECO:0007669"/>
    <property type="project" value="TreeGrafter"/>
</dbReference>
<comment type="caution">
    <text evidence="1">Lacks conserved residue(s) required for the propagation of feature annotation.</text>
</comment>
<dbReference type="GO" id="GO:0006508">
    <property type="term" value="P:proteolysis"/>
    <property type="evidence" value="ECO:0007669"/>
    <property type="project" value="InterPro"/>
</dbReference>
<organism evidence="3 4">
    <name type="scientific">Globodera pallida</name>
    <name type="common">Potato cyst nematode worm</name>
    <name type="synonym">Heterodera pallida</name>
    <dbReference type="NCBI Taxonomy" id="36090"/>
    <lineage>
        <taxon>Eukaryota</taxon>
        <taxon>Metazoa</taxon>
        <taxon>Ecdysozoa</taxon>
        <taxon>Nematoda</taxon>
        <taxon>Chromadorea</taxon>
        <taxon>Rhabditida</taxon>
        <taxon>Tylenchina</taxon>
        <taxon>Tylenchomorpha</taxon>
        <taxon>Tylenchoidea</taxon>
        <taxon>Heteroderidae</taxon>
        <taxon>Heteroderinae</taxon>
        <taxon>Globodera</taxon>
    </lineage>
</organism>
<accession>A0A183CCD1</accession>
<dbReference type="Gene3D" id="3.40.390.10">
    <property type="entry name" value="Collagenase (Catalytic Domain)"/>
    <property type="match status" value="1"/>
</dbReference>
<evidence type="ECO:0000259" key="2">
    <source>
        <dbReference type="PROSITE" id="PS50215"/>
    </source>
</evidence>
<feature type="binding site" evidence="1">
    <location>
        <position position="118"/>
    </location>
    <ligand>
        <name>Zn(2+)</name>
        <dbReference type="ChEBI" id="CHEBI:29105"/>
        <note>catalytic</note>
    </ligand>
</feature>
<proteinExistence type="predicted"/>
<reference evidence="4" key="3">
    <citation type="submission" date="2016-06" db="UniProtKB">
        <authorList>
            <consortium name="WormBaseParasite"/>
        </authorList>
    </citation>
    <scope>IDENTIFICATION</scope>
</reference>
<feature type="binding site" evidence="1">
    <location>
        <position position="122"/>
    </location>
    <ligand>
        <name>Zn(2+)</name>
        <dbReference type="ChEBI" id="CHEBI:29105"/>
        <note>catalytic</note>
    </ligand>
</feature>
<sequence>MVQKLHPCTLHYSFFPFSDVIVVRLVVLKHERAGPDVSNRAQETLQQFCQWQHMLNDRNDDALNHHDVAILLTRHDICRATNKCDTLGLAELGTMCDGRKSCAIIEDNGLSAAFTIAHELGHVFNIPHDDERKCAEFMPLNKHSYHIMAPTLEYNTNPWSWSSCSSAMLLRFLDHQRAQTQCLFDKPTERRYYEKMFETPAPGAVYTVSQQCKFVFGAAAEICPYMPT</sequence>
<feature type="active site" evidence="1">
    <location>
        <position position="119"/>
    </location>
</feature>
<keyword evidence="1" id="KW-0862">Zinc</keyword>
<name>A0A183CCD1_GLOPA</name>
<dbReference type="WBParaSite" id="GPLIN_001053200">
    <property type="protein sequence ID" value="GPLIN_001053200"/>
    <property type="gene ID" value="GPLIN_001053200"/>
</dbReference>
<evidence type="ECO:0000313" key="4">
    <source>
        <dbReference type="WBParaSite" id="GPLIN_001053200"/>
    </source>
</evidence>
<dbReference type="PROSITE" id="PS50215">
    <property type="entry name" value="ADAM_MEPRO"/>
    <property type="match status" value="1"/>
</dbReference>
<dbReference type="SUPFAM" id="SSF55486">
    <property type="entry name" value="Metalloproteases ('zincins'), catalytic domain"/>
    <property type="match status" value="1"/>
</dbReference>
<dbReference type="PANTHER" id="PTHR13723:SF278">
    <property type="entry name" value="ADAM METALLOPEPTIDASE WITH THROMBOSPONDIN TYPE 1 MOTIF A, ISOFORM B"/>
    <property type="match status" value="1"/>
</dbReference>
<dbReference type="InterPro" id="IPR050439">
    <property type="entry name" value="ADAMTS_ADAMTS-like"/>
</dbReference>
<protein>
    <submittedName>
        <fullName evidence="4">Peptidase M12B domain-containing protein</fullName>
    </submittedName>
</protein>
<dbReference type="AlphaFoldDB" id="A0A183CCD1"/>
<dbReference type="Proteomes" id="UP000050741">
    <property type="component" value="Unassembled WGS sequence"/>
</dbReference>
<reference evidence="3" key="1">
    <citation type="submission" date="2013-12" db="EMBL/GenBank/DDBJ databases">
        <authorList>
            <person name="Aslett M."/>
        </authorList>
    </citation>
    <scope>NUCLEOTIDE SEQUENCE [LARGE SCALE GENOMIC DNA]</scope>
    <source>
        <strain evidence="3">Lindley</strain>
    </source>
</reference>
<dbReference type="CDD" id="cd04273">
    <property type="entry name" value="ZnMc_ADAMTS_like"/>
    <property type="match status" value="1"/>
</dbReference>
<evidence type="ECO:0000256" key="1">
    <source>
        <dbReference type="PROSITE-ProRule" id="PRU00276"/>
    </source>
</evidence>
<dbReference type="PANTHER" id="PTHR13723">
    <property type="entry name" value="ADAMTS A DISINTEGRIN AND METALLOPROTEASE WITH THROMBOSPONDIN MOTIFS PROTEASE"/>
    <property type="match status" value="1"/>
</dbReference>
<dbReference type="InterPro" id="IPR001590">
    <property type="entry name" value="Peptidase_M12B"/>
</dbReference>
<reference evidence="3" key="2">
    <citation type="submission" date="2014-05" db="EMBL/GenBank/DDBJ databases">
        <title>The genome and life-stage specific transcriptomes of Globodera pallida elucidate key aspects of plant parasitism by a cyst nematode.</title>
        <authorList>
            <person name="Cotton J.A."/>
            <person name="Lilley C.J."/>
            <person name="Jones L.M."/>
            <person name="Kikuchi T."/>
            <person name="Reid A.J."/>
            <person name="Thorpe P."/>
            <person name="Tsai I.J."/>
            <person name="Beasley H."/>
            <person name="Blok V."/>
            <person name="Cock P.J.A."/>
            <person name="Van den Akker S.E."/>
            <person name="Holroyd N."/>
            <person name="Hunt M."/>
            <person name="Mantelin S."/>
            <person name="Naghra H."/>
            <person name="Pain A."/>
            <person name="Palomares-Rius J.E."/>
            <person name="Zarowiecki M."/>
            <person name="Berriman M."/>
            <person name="Jones J.T."/>
            <person name="Urwin P.E."/>
        </authorList>
    </citation>
    <scope>NUCLEOTIDE SEQUENCE [LARGE SCALE GENOMIC DNA]</scope>
    <source>
        <strain evidence="3">Lindley</strain>
    </source>
</reference>
<dbReference type="GO" id="GO:0031012">
    <property type="term" value="C:extracellular matrix"/>
    <property type="evidence" value="ECO:0007669"/>
    <property type="project" value="TreeGrafter"/>
</dbReference>
<dbReference type="Pfam" id="PF01421">
    <property type="entry name" value="Reprolysin"/>
    <property type="match status" value="1"/>
</dbReference>
<feature type="domain" description="Peptidase M12B" evidence="2">
    <location>
        <begin position="1"/>
        <end position="187"/>
    </location>
</feature>
<feature type="binding site" evidence="1">
    <location>
        <position position="128"/>
    </location>
    <ligand>
        <name>Zn(2+)</name>
        <dbReference type="ChEBI" id="CHEBI:29105"/>
        <note>catalytic</note>
    </ligand>
</feature>